<evidence type="ECO:0000256" key="1">
    <source>
        <dbReference type="SAM" id="MobiDB-lite"/>
    </source>
</evidence>
<organism evidence="2 3">
    <name type="scientific">Neisseria bacilliformis ATCC BAA-1200</name>
    <dbReference type="NCBI Taxonomy" id="888742"/>
    <lineage>
        <taxon>Bacteria</taxon>
        <taxon>Pseudomonadati</taxon>
        <taxon>Pseudomonadota</taxon>
        <taxon>Betaproteobacteria</taxon>
        <taxon>Neisseriales</taxon>
        <taxon>Neisseriaceae</taxon>
        <taxon>Neisseria</taxon>
    </lineage>
</organism>
<dbReference type="HOGENOM" id="CLU_2936785_0_0_4"/>
<reference evidence="2 3" key="1">
    <citation type="submission" date="2011-02" db="EMBL/GenBank/DDBJ databases">
        <authorList>
            <person name="Muzny D."/>
            <person name="Qin X."/>
            <person name="Deng J."/>
            <person name="Jiang H."/>
            <person name="Liu Y."/>
            <person name="Qu J."/>
            <person name="Song X.-Z."/>
            <person name="Zhang L."/>
            <person name="Thornton R."/>
            <person name="Coyle M."/>
            <person name="Francisco L."/>
            <person name="Jackson L."/>
            <person name="Javaid M."/>
            <person name="Korchina V."/>
            <person name="Kovar C."/>
            <person name="Mata R."/>
            <person name="Mathew T."/>
            <person name="Ngo R."/>
            <person name="Nguyen L."/>
            <person name="Nguyen N."/>
            <person name="Okwuonu G."/>
            <person name="Ongeri F."/>
            <person name="Pham C."/>
            <person name="Simmons D."/>
            <person name="Wilczek-Boney K."/>
            <person name="Hale W."/>
            <person name="Jakkamsetti A."/>
            <person name="Pham P."/>
            <person name="Ruth R."/>
            <person name="San Lucas F."/>
            <person name="Warren J."/>
            <person name="Zhang J."/>
            <person name="Zhao Z."/>
            <person name="Zhou C."/>
            <person name="Zhu D."/>
            <person name="Lee S."/>
            <person name="Bess C."/>
            <person name="Blankenburg K."/>
            <person name="Forbes L."/>
            <person name="Fu Q."/>
            <person name="Gubbala S."/>
            <person name="Hirani K."/>
            <person name="Jayaseelan J.C."/>
            <person name="Lara F."/>
            <person name="Munidasa M."/>
            <person name="Palculict T."/>
            <person name="Patil S."/>
            <person name="Pu L.-L."/>
            <person name="Saada N."/>
            <person name="Tang L."/>
            <person name="Weissenberger G."/>
            <person name="Zhu Y."/>
            <person name="Hemphill L."/>
            <person name="Shang Y."/>
            <person name="Youmans B."/>
            <person name="Ayvaz T."/>
            <person name="Ross M."/>
            <person name="Santibanez J."/>
            <person name="Aqrawi P."/>
            <person name="Gross S."/>
            <person name="Joshi V."/>
            <person name="Fowler G."/>
            <person name="Nazareth L."/>
            <person name="Reid J."/>
            <person name="Worley K."/>
            <person name="Petrosino J."/>
            <person name="Highlander S."/>
            <person name="Gibbs R."/>
        </authorList>
    </citation>
    <scope>NUCLEOTIDE SEQUENCE [LARGE SCALE GENOMIC DNA]</scope>
    <source>
        <strain evidence="2 3">ATCC BAA-1200</strain>
    </source>
</reference>
<gene>
    <name evidence="2" type="ORF">HMPREF9123_0452</name>
</gene>
<comment type="caution">
    <text evidence="2">The sequence shown here is derived from an EMBL/GenBank/DDBJ whole genome shotgun (WGS) entry which is preliminary data.</text>
</comment>
<dbReference type="EMBL" id="AFAY01000007">
    <property type="protein sequence ID" value="EGF11815.1"/>
    <property type="molecule type" value="Genomic_DNA"/>
</dbReference>
<sequence length="60" mass="6393">MCLRPSEKRFSLFSDGLNACLQTGSAAGIKEKQHGRKVGRHGGGGSGGTFKRQVVQFADK</sequence>
<accession>F2B9M9</accession>
<proteinExistence type="predicted"/>
<name>F2B9M9_9NEIS</name>
<evidence type="ECO:0000313" key="2">
    <source>
        <dbReference type="EMBL" id="EGF11815.1"/>
    </source>
</evidence>
<evidence type="ECO:0000313" key="3">
    <source>
        <dbReference type="Proteomes" id="UP000004105"/>
    </source>
</evidence>
<dbReference type="AlphaFoldDB" id="F2B9M9"/>
<feature type="region of interest" description="Disordered" evidence="1">
    <location>
        <begin position="30"/>
        <end position="60"/>
    </location>
</feature>
<keyword evidence="3" id="KW-1185">Reference proteome</keyword>
<dbReference type="Proteomes" id="UP000004105">
    <property type="component" value="Unassembled WGS sequence"/>
</dbReference>
<protein>
    <submittedName>
        <fullName evidence="2">Uncharacterized protein</fullName>
    </submittedName>
</protein>